<dbReference type="AlphaFoldDB" id="C5K817"/>
<dbReference type="Proteomes" id="UP000007800">
    <property type="component" value="Unassembled WGS sequence"/>
</dbReference>
<evidence type="ECO:0000256" key="1">
    <source>
        <dbReference type="SAM" id="MobiDB-lite"/>
    </source>
</evidence>
<gene>
    <name evidence="2" type="ORF">Pmar_PMAR012690</name>
</gene>
<dbReference type="GeneID" id="9057693"/>
<dbReference type="InParanoid" id="C5K817"/>
<accession>C5K817</accession>
<protein>
    <submittedName>
        <fullName evidence="2">Uncharacterized protein</fullName>
    </submittedName>
</protein>
<organism evidence="3">
    <name type="scientific">Perkinsus marinus (strain ATCC 50983 / TXsc)</name>
    <dbReference type="NCBI Taxonomy" id="423536"/>
    <lineage>
        <taxon>Eukaryota</taxon>
        <taxon>Sar</taxon>
        <taxon>Alveolata</taxon>
        <taxon>Perkinsozoa</taxon>
        <taxon>Perkinsea</taxon>
        <taxon>Perkinsida</taxon>
        <taxon>Perkinsidae</taxon>
        <taxon>Perkinsus</taxon>
    </lineage>
</organism>
<sequence>MSSSDGGFDFDAVLRADNPSSGGEAGDTNTAGMFGGGIADLESQVRRHQTPRCCKVP</sequence>
<dbReference type="RefSeq" id="XP_002787906.1">
    <property type="nucleotide sequence ID" value="XM_002787860.1"/>
</dbReference>
<evidence type="ECO:0000313" key="2">
    <source>
        <dbReference type="EMBL" id="EER19702.1"/>
    </source>
</evidence>
<name>C5K817_PERM5</name>
<feature type="region of interest" description="Disordered" evidence="1">
    <location>
        <begin position="1"/>
        <end position="36"/>
    </location>
</feature>
<reference evidence="2 3" key="1">
    <citation type="submission" date="2008-07" db="EMBL/GenBank/DDBJ databases">
        <authorList>
            <person name="El-Sayed N."/>
            <person name="Caler E."/>
            <person name="Inman J."/>
            <person name="Amedeo P."/>
            <person name="Hass B."/>
            <person name="Wortman J."/>
        </authorList>
    </citation>
    <scope>NUCLEOTIDE SEQUENCE [LARGE SCALE GENOMIC DNA]</scope>
    <source>
        <strain evidence="3">ATCC 50983 / TXsc</strain>
    </source>
</reference>
<evidence type="ECO:0000313" key="3">
    <source>
        <dbReference type="Proteomes" id="UP000007800"/>
    </source>
</evidence>
<proteinExistence type="predicted"/>
<dbReference type="EMBL" id="GG671079">
    <property type="protein sequence ID" value="EER19702.1"/>
    <property type="molecule type" value="Genomic_DNA"/>
</dbReference>
<keyword evidence="3" id="KW-1185">Reference proteome</keyword>